<name>A0AAN1UUG8_SYNEL</name>
<dbReference type="Gene3D" id="1.10.246.130">
    <property type="match status" value="1"/>
</dbReference>
<sequence length="508" mass="54880">MTSVARRLGRSPIYAQNVVATSHPLATAAGIEALRAGGNAIDAAIAAAITLTVVEPTGNGVGGDTFAQIWTGDRLYGLNASGRSPKAWTPERFAHLPQMPQQGWESVTVPGAVSAWVALSDRWGQLPFAQLFQEAIRHAEEGFAIAPQVAYWWRFYAPETAPTVGEWQRNPELAQSLRQIAESHGEAFYRGDLARKIIAAAQAAGGGQTLADWAEHQVEWVEPLSVSYSGAEVWALPPNSQGIITPIALELLKRWRGPEAASESGTNQHRLLEVVRAALDLGYRELGDLDWMPLTPAELLHPRRLDRLAATLSPKVAATYATQSTPTGGTVYLCTADAQGRMVSLIQSNYQGFGARVEVPGTGLTFNNRGACFVLTPGHPNQVGPQKRPFHTLTPGFLTRNGQALAAFGVMGGPLQAQAQVQLLHRLLDRGENVQAAIEAPRWEAQTNGTVRIEPGFPSATYASLTRRGHRLERQPEPRLGGGQIIWRQPRGYVAASDPRKDGQASGF</sequence>
<dbReference type="InterPro" id="IPR052896">
    <property type="entry name" value="GGT-like_enzyme"/>
</dbReference>
<dbReference type="RefSeq" id="WP_208672801.1">
    <property type="nucleotide sequence ID" value="NZ_CP030139.2"/>
</dbReference>
<dbReference type="AlphaFoldDB" id="A0AAN1UUG8"/>
<dbReference type="InterPro" id="IPR029055">
    <property type="entry name" value="Ntn_hydrolases_N"/>
</dbReference>
<dbReference type="Gene3D" id="3.60.20.40">
    <property type="match status" value="1"/>
</dbReference>
<dbReference type="EMBL" id="CP030139">
    <property type="protein sequence ID" value="AZB72639.1"/>
    <property type="molecule type" value="Genomic_DNA"/>
</dbReference>
<dbReference type="InterPro" id="IPR043138">
    <property type="entry name" value="GGT_lsub"/>
</dbReference>
<protein>
    <submittedName>
        <fullName evidence="1">Gamma-glutamyltransferase family protein</fullName>
    </submittedName>
</protein>
<dbReference type="Pfam" id="PF01019">
    <property type="entry name" value="G_glu_transpept"/>
    <property type="match status" value="1"/>
</dbReference>
<evidence type="ECO:0000313" key="1">
    <source>
        <dbReference type="EMBL" id="AZB72639.1"/>
    </source>
</evidence>
<dbReference type="PANTHER" id="PTHR43881:SF1">
    <property type="entry name" value="GAMMA-GLUTAMYLTRANSPEPTIDASE (AFU_ORTHOLOGUE AFUA_4G13580)"/>
    <property type="match status" value="1"/>
</dbReference>
<dbReference type="Proteomes" id="UP000267249">
    <property type="component" value="Chromosome"/>
</dbReference>
<accession>A0AAN1UUG8</accession>
<evidence type="ECO:0000313" key="2">
    <source>
        <dbReference type="Proteomes" id="UP000267249"/>
    </source>
</evidence>
<proteinExistence type="predicted"/>
<dbReference type="PANTHER" id="PTHR43881">
    <property type="entry name" value="GAMMA-GLUTAMYLTRANSPEPTIDASE (AFU_ORTHOLOGUE AFUA_4G13580)"/>
    <property type="match status" value="1"/>
</dbReference>
<reference evidence="1 2" key="1">
    <citation type="journal article" date="2018" name="Sci. Rep.">
        <title>Genome Features and Biochemical Characteristics of a Robust, Fast Growing and Naturally Transformable Cyanobacterium Synechococcus elongatus PCC 11801 Isolated from India.</title>
        <authorList>
            <person name="Jaiswal D."/>
            <person name="Sengupta A."/>
            <person name="Sohoni S."/>
            <person name="Sengupta S."/>
            <person name="Phadnavis A.G."/>
            <person name="Pakrasi H.B."/>
            <person name="Wangikar P.P."/>
        </authorList>
    </citation>
    <scope>NUCLEOTIDE SEQUENCE [LARGE SCALE GENOMIC DNA]</scope>
    <source>
        <strain evidence="1 2">PCC 11801</strain>
    </source>
</reference>
<organism evidence="1 2">
    <name type="scientific">Synechococcus elongatus PCC 11801</name>
    <dbReference type="NCBI Taxonomy" id="2219813"/>
    <lineage>
        <taxon>Bacteria</taxon>
        <taxon>Bacillati</taxon>
        <taxon>Cyanobacteriota</taxon>
        <taxon>Cyanophyceae</taxon>
        <taxon>Synechococcales</taxon>
        <taxon>Synechococcaceae</taxon>
        <taxon>Synechococcus</taxon>
    </lineage>
</organism>
<dbReference type="InterPro" id="IPR043137">
    <property type="entry name" value="GGT_ssub_C"/>
</dbReference>
<gene>
    <name evidence="1" type="ORF">DOP62_07885</name>
</gene>
<dbReference type="SUPFAM" id="SSF56235">
    <property type="entry name" value="N-terminal nucleophile aminohydrolases (Ntn hydrolases)"/>
    <property type="match status" value="1"/>
</dbReference>
<dbReference type="PRINTS" id="PR01210">
    <property type="entry name" value="GGTRANSPTASE"/>
</dbReference>